<dbReference type="eggNOG" id="ENOG502SNHU">
    <property type="taxonomic scope" value="Eukaryota"/>
</dbReference>
<dbReference type="PANTHER" id="PTHR31111">
    <property type="entry name" value="BNAA05G37150D PROTEIN-RELATED"/>
    <property type="match status" value="1"/>
</dbReference>
<dbReference type="CDD" id="cd22157">
    <property type="entry name" value="F-box_AtFBW1-like"/>
    <property type="match status" value="1"/>
</dbReference>
<dbReference type="InterPro" id="IPR017451">
    <property type="entry name" value="F-box-assoc_interact_dom"/>
</dbReference>
<dbReference type="Pfam" id="PF00646">
    <property type="entry name" value="F-box"/>
    <property type="match status" value="1"/>
</dbReference>
<dbReference type="InterPro" id="IPR001810">
    <property type="entry name" value="F-box_dom"/>
</dbReference>
<dbReference type="AlphaFoldDB" id="R0GLE0"/>
<keyword evidence="3" id="KW-1185">Reference proteome</keyword>
<dbReference type="SUPFAM" id="SSF81383">
    <property type="entry name" value="F-box domain"/>
    <property type="match status" value="1"/>
</dbReference>
<evidence type="ECO:0000313" key="2">
    <source>
        <dbReference type="EMBL" id="EOA36576.1"/>
    </source>
</evidence>
<name>R0GLE0_9BRAS</name>
<dbReference type="Gene3D" id="1.20.1280.50">
    <property type="match status" value="1"/>
</dbReference>
<dbReference type="InterPro" id="IPR036047">
    <property type="entry name" value="F-box-like_dom_sf"/>
</dbReference>
<dbReference type="Pfam" id="PF08268">
    <property type="entry name" value="FBA_3"/>
    <property type="match status" value="2"/>
</dbReference>
<dbReference type="Proteomes" id="UP000029121">
    <property type="component" value="Unassembled WGS sequence"/>
</dbReference>
<proteinExistence type="predicted"/>
<dbReference type="PANTHER" id="PTHR31111:SF114">
    <property type="entry name" value="F-BOX ASSOCIATED UBIQUITINATION EFFECTOR FAMILY PROTEIN-RELATED"/>
    <property type="match status" value="1"/>
</dbReference>
<evidence type="ECO:0000259" key="1">
    <source>
        <dbReference type="PROSITE" id="PS50181"/>
    </source>
</evidence>
<dbReference type="SMART" id="SM00256">
    <property type="entry name" value="FBOX"/>
    <property type="match status" value="1"/>
</dbReference>
<reference evidence="3" key="1">
    <citation type="journal article" date="2013" name="Nat. Genet.">
        <title>The Capsella rubella genome and the genomic consequences of rapid mating system evolution.</title>
        <authorList>
            <person name="Slotte T."/>
            <person name="Hazzouri K.M."/>
            <person name="Agren J.A."/>
            <person name="Koenig D."/>
            <person name="Maumus F."/>
            <person name="Guo Y.L."/>
            <person name="Steige K."/>
            <person name="Platts A.E."/>
            <person name="Escobar J.S."/>
            <person name="Newman L.K."/>
            <person name="Wang W."/>
            <person name="Mandakova T."/>
            <person name="Vello E."/>
            <person name="Smith L.M."/>
            <person name="Henz S.R."/>
            <person name="Steffen J."/>
            <person name="Takuno S."/>
            <person name="Brandvain Y."/>
            <person name="Coop G."/>
            <person name="Andolfatto P."/>
            <person name="Hu T.T."/>
            <person name="Blanchette M."/>
            <person name="Clark R.M."/>
            <person name="Quesneville H."/>
            <person name="Nordborg M."/>
            <person name="Gaut B.S."/>
            <person name="Lysak M.A."/>
            <person name="Jenkins J."/>
            <person name="Grimwood J."/>
            <person name="Chapman J."/>
            <person name="Prochnik S."/>
            <person name="Shu S."/>
            <person name="Rokhsar D."/>
            <person name="Schmutz J."/>
            <person name="Weigel D."/>
            <person name="Wright S.I."/>
        </authorList>
    </citation>
    <scope>NUCLEOTIDE SEQUENCE [LARGE SCALE GENOMIC DNA]</scope>
    <source>
        <strain evidence="3">cv. Monte Gargano</strain>
    </source>
</reference>
<accession>R0GLE0</accession>
<dbReference type="PROSITE" id="PS50181">
    <property type="entry name" value="FBOX"/>
    <property type="match status" value="1"/>
</dbReference>
<organism evidence="2 3">
    <name type="scientific">Capsella rubella</name>
    <dbReference type="NCBI Taxonomy" id="81985"/>
    <lineage>
        <taxon>Eukaryota</taxon>
        <taxon>Viridiplantae</taxon>
        <taxon>Streptophyta</taxon>
        <taxon>Embryophyta</taxon>
        <taxon>Tracheophyta</taxon>
        <taxon>Spermatophyta</taxon>
        <taxon>Magnoliopsida</taxon>
        <taxon>eudicotyledons</taxon>
        <taxon>Gunneridae</taxon>
        <taxon>Pentapetalae</taxon>
        <taxon>rosids</taxon>
        <taxon>malvids</taxon>
        <taxon>Brassicales</taxon>
        <taxon>Brassicaceae</taxon>
        <taxon>Camelineae</taxon>
        <taxon>Capsella</taxon>
    </lineage>
</organism>
<dbReference type="EMBL" id="KB870805">
    <property type="protein sequence ID" value="EOA36576.1"/>
    <property type="molecule type" value="Genomic_DNA"/>
</dbReference>
<gene>
    <name evidence="2" type="ORF">CARUB_v10011754mg</name>
</gene>
<evidence type="ECO:0000313" key="3">
    <source>
        <dbReference type="Proteomes" id="UP000029121"/>
    </source>
</evidence>
<dbReference type="NCBIfam" id="TIGR01640">
    <property type="entry name" value="F_box_assoc_1"/>
    <property type="match status" value="1"/>
</dbReference>
<sequence length="325" mass="37721">MDRRKIVRHNTEKLPNDLIIEVLSRLPAKSVAICRCVSKQWDSLLVSQVFKEAFLTSSLSRPRLLFNFRFGTKWYFFSSPQKFSDKFSVVATEHHMNSYENSYIQSCQSVHGFIHLTGFDILDLHSFLAYEPIQKQFKVLCTTVVRRQQPSFGNKLYGMKYQVLTLGTGELLWREIESSFTHRPGGKSGRENGICINGVLYYNTPYGNGYIPMQIVCFDVSSEKFSFIKIENDHIVLELINYKVKLGAVVCFYNSSGKHKEVWVLDDTKEAKWSKDMFVLPKNEMESMCATDTGEIVWVSSPLTYPSYVFYYNMESKRVRRVEIK</sequence>
<protein>
    <recommendedName>
        <fullName evidence="1">F-box domain-containing protein</fullName>
    </recommendedName>
</protein>
<dbReference type="InterPro" id="IPR013187">
    <property type="entry name" value="F-box-assoc_dom_typ3"/>
</dbReference>
<feature type="domain" description="F-box" evidence="1">
    <location>
        <begin position="8"/>
        <end position="53"/>
    </location>
</feature>